<name>A0A5C6E6P1_9BACT</name>
<evidence type="ECO:0000313" key="1">
    <source>
        <dbReference type="EMBL" id="TWU43627.1"/>
    </source>
</evidence>
<dbReference type="PROSITE" id="PS51257">
    <property type="entry name" value="PROKAR_LIPOPROTEIN"/>
    <property type="match status" value="1"/>
</dbReference>
<keyword evidence="2" id="KW-1185">Reference proteome</keyword>
<dbReference type="AlphaFoldDB" id="A0A5C6E6P1"/>
<dbReference type="RefSeq" id="WP_146462591.1">
    <property type="nucleotide sequence ID" value="NZ_SJPW01000017.1"/>
</dbReference>
<gene>
    <name evidence="1" type="ORF">Poly51_62820</name>
</gene>
<dbReference type="Proteomes" id="UP000318288">
    <property type="component" value="Unassembled WGS sequence"/>
</dbReference>
<evidence type="ECO:0000313" key="2">
    <source>
        <dbReference type="Proteomes" id="UP000318288"/>
    </source>
</evidence>
<accession>A0A5C6E6P1</accession>
<protein>
    <submittedName>
        <fullName evidence="1">Uncharacterized protein</fullName>
    </submittedName>
</protein>
<sequence>MPNVMRLVPFIIAIGLLTSTSGCGRSSSPAAKETKDSSSLAMASMHPPYLVGIWQWQWTDGVIDHVVLKSDGSAEKFKGTALANSGGTWRVDSQGMLQVGFPQDNDGITFRIDNEHSITDVETLPTDRDFPWFKVHKLTEALSNENIISTPAY</sequence>
<proteinExistence type="predicted"/>
<reference evidence="1 2" key="1">
    <citation type="submission" date="2019-02" db="EMBL/GenBank/DDBJ databases">
        <title>Deep-cultivation of Planctomycetes and their phenomic and genomic characterization uncovers novel biology.</title>
        <authorList>
            <person name="Wiegand S."/>
            <person name="Jogler M."/>
            <person name="Boedeker C."/>
            <person name="Pinto D."/>
            <person name="Vollmers J."/>
            <person name="Rivas-Marin E."/>
            <person name="Kohn T."/>
            <person name="Peeters S.H."/>
            <person name="Heuer A."/>
            <person name="Rast P."/>
            <person name="Oberbeckmann S."/>
            <person name="Bunk B."/>
            <person name="Jeske O."/>
            <person name="Meyerdierks A."/>
            <person name="Storesund J.E."/>
            <person name="Kallscheuer N."/>
            <person name="Luecker S."/>
            <person name="Lage O.M."/>
            <person name="Pohl T."/>
            <person name="Merkel B.J."/>
            <person name="Hornburger P."/>
            <person name="Mueller R.-W."/>
            <person name="Bruemmer F."/>
            <person name="Labrenz M."/>
            <person name="Spormann A.M."/>
            <person name="Op Den Camp H."/>
            <person name="Overmann J."/>
            <person name="Amann R."/>
            <person name="Jetten M.S.M."/>
            <person name="Mascher T."/>
            <person name="Medema M.H."/>
            <person name="Devos D.P."/>
            <person name="Kaster A.-K."/>
            <person name="Ovreas L."/>
            <person name="Rohde M."/>
            <person name="Galperin M.Y."/>
            <person name="Jogler C."/>
        </authorList>
    </citation>
    <scope>NUCLEOTIDE SEQUENCE [LARGE SCALE GENOMIC DNA]</scope>
    <source>
        <strain evidence="1 2">Poly51</strain>
    </source>
</reference>
<organism evidence="1 2">
    <name type="scientific">Rubripirellula tenax</name>
    <dbReference type="NCBI Taxonomy" id="2528015"/>
    <lineage>
        <taxon>Bacteria</taxon>
        <taxon>Pseudomonadati</taxon>
        <taxon>Planctomycetota</taxon>
        <taxon>Planctomycetia</taxon>
        <taxon>Pirellulales</taxon>
        <taxon>Pirellulaceae</taxon>
        <taxon>Rubripirellula</taxon>
    </lineage>
</organism>
<comment type="caution">
    <text evidence="1">The sequence shown here is derived from an EMBL/GenBank/DDBJ whole genome shotgun (WGS) entry which is preliminary data.</text>
</comment>
<dbReference type="EMBL" id="SJPW01000017">
    <property type="protein sequence ID" value="TWU43627.1"/>
    <property type="molecule type" value="Genomic_DNA"/>
</dbReference>